<feature type="compositionally biased region" description="Basic and acidic residues" evidence="8">
    <location>
        <begin position="435"/>
        <end position="445"/>
    </location>
</feature>
<dbReference type="PANTHER" id="PTHR24279:SF121">
    <property type="entry name" value="CYTOCHROME P450 FAMILY 27 SUBFAMILY B MEMBER 1"/>
    <property type="match status" value="1"/>
</dbReference>
<dbReference type="GO" id="GO:0042369">
    <property type="term" value="P:vitamin D catabolic process"/>
    <property type="evidence" value="ECO:0007669"/>
    <property type="project" value="Ensembl"/>
</dbReference>
<dbReference type="GO" id="GO:0020037">
    <property type="term" value="F:heme binding"/>
    <property type="evidence" value="ECO:0007669"/>
    <property type="project" value="InterPro"/>
</dbReference>
<evidence type="ECO:0000256" key="5">
    <source>
        <dbReference type="ARBA" id="ARBA00023002"/>
    </source>
</evidence>
<dbReference type="Proteomes" id="UP000472275">
    <property type="component" value="Chromosome 15"/>
</dbReference>
<dbReference type="GO" id="GO:0034341">
    <property type="term" value="P:response to type II interferon"/>
    <property type="evidence" value="ECO:0007669"/>
    <property type="project" value="Ensembl"/>
</dbReference>
<evidence type="ECO:0000256" key="7">
    <source>
        <dbReference type="ARBA" id="ARBA00023033"/>
    </source>
</evidence>
<dbReference type="GO" id="GO:0070314">
    <property type="term" value="P:G1 to G0 transition"/>
    <property type="evidence" value="ECO:0007669"/>
    <property type="project" value="Ensembl"/>
</dbReference>
<dbReference type="AlphaFoldDB" id="A0A663EFH7"/>
<evidence type="ECO:0000313" key="10">
    <source>
        <dbReference type="Proteomes" id="UP000472275"/>
    </source>
</evidence>
<dbReference type="PRINTS" id="PR00463">
    <property type="entry name" value="EP450I"/>
</dbReference>
<feature type="compositionally biased region" description="Gly residues" evidence="8">
    <location>
        <begin position="475"/>
        <end position="486"/>
    </location>
</feature>
<comment type="similarity">
    <text evidence="2">Belongs to the cytochrome P450 family.</text>
</comment>
<dbReference type="SUPFAM" id="SSF48264">
    <property type="entry name" value="Cytochrome P450"/>
    <property type="match status" value="1"/>
</dbReference>
<evidence type="ECO:0000256" key="1">
    <source>
        <dbReference type="ARBA" id="ARBA00001971"/>
    </source>
</evidence>
<name>A0A663EFH7_AQUCH</name>
<dbReference type="Pfam" id="PF00067">
    <property type="entry name" value="p450"/>
    <property type="match status" value="2"/>
</dbReference>
<dbReference type="InterPro" id="IPR002401">
    <property type="entry name" value="Cyt_P450_E_grp-I"/>
</dbReference>
<dbReference type="PRINTS" id="PR00385">
    <property type="entry name" value="P450"/>
</dbReference>
<dbReference type="GO" id="GO:0030282">
    <property type="term" value="P:bone mineralization"/>
    <property type="evidence" value="ECO:0007669"/>
    <property type="project" value="Ensembl"/>
</dbReference>
<dbReference type="InterPro" id="IPR001128">
    <property type="entry name" value="Cyt_P450"/>
</dbReference>
<dbReference type="GO" id="GO:0006816">
    <property type="term" value="P:calcium ion transport"/>
    <property type="evidence" value="ECO:0007669"/>
    <property type="project" value="Ensembl"/>
</dbReference>
<dbReference type="Ensembl" id="ENSACCT00020011571.1">
    <property type="protein sequence ID" value="ENSACCP00020011080.1"/>
    <property type="gene ID" value="ENSACCG00020007564.1"/>
</dbReference>
<feature type="compositionally biased region" description="Basic and acidic residues" evidence="8">
    <location>
        <begin position="399"/>
        <end position="416"/>
    </location>
</feature>
<dbReference type="InParanoid" id="A0A663EFH7"/>
<feature type="compositionally biased region" description="Gly residues" evidence="8">
    <location>
        <begin position="421"/>
        <end position="432"/>
    </location>
</feature>
<dbReference type="GO" id="GO:0006700">
    <property type="term" value="P:C21-steroid hormone biosynthetic process"/>
    <property type="evidence" value="ECO:0007669"/>
    <property type="project" value="TreeGrafter"/>
</dbReference>
<reference evidence="9" key="2">
    <citation type="submission" date="2025-09" db="UniProtKB">
        <authorList>
            <consortium name="Ensembl"/>
        </authorList>
    </citation>
    <scope>IDENTIFICATION</scope>
</reference>
<evidence type="ECO:0000256" key="6">
    <source>
        <dbReference type="ARBA" id="ARBA00023004"/>
    </source>
</evidence>
<dbReference type="GO" id="GO:0005743">
    <property type="term" value="C:mitochondrial inner membrane"/>
    <property type="evidence" value="ECO:0007669"/>
    <property type="project" value="TreeGrafter"/>
</dbReference>
<keyword evidence="6" id="KW-0408">Iron</keyword>
<dbReference type="GO" id="GO:0070564">
    <property type="term" value="P:positive regulation of vitamin D receptor signaling pathway"/>
    <property type="evidence" value="ECO:0007669"/>
    <property type="project" value="Ensembl"/>
</dbReference>
<evidence type="ECO:0000313" key="9">
    <source>
        <dbReference type="Ensembl" id="ENSACCP00020011080.1"/>
    </source>
</evidence>
<dbReference type="GO" id="GO:0045618">
    <property type="term" value="P:positive regulation of keratinocyte differentiation"/>
    <property type="evidence" value="ECO:0007669"/>
    <property type="project" value="Ensembl"/>
</dbReference>
<evidence type="ECO:0000256" key="2">
    <source>
        <dbReference type="ARBA" id="ARBA00010617"/>
    </source>
</evidence>
<dbReference type="GO" id="GO:0062185">
    <property type="term" value="F:secalciferol 1-monooxygenase activity"/>
    <property type="evidence" value="ECO:0007669"/>
    <property type="project" value="Ensembl"/>
</dbReference>
<dbReference type="GO" id="GO:0006704">
    <property type="term" value="P:glucocorticoid biosynthetic process"/>
    <property type="evidence" value="ECO:0007669"/>
    <property type="project" value="TreeGrafter"/>
</dbReference>
<dbReference type="GO" id="GO:0043627">
    <property type="term" value="P:response to estrogen"/>
    <property type="evidence" value="ECO:0007669"/>
    <property type="project" value="Ensembl"/>
</dbReference>
<dbReference type="GO" id="GO:0055074">
    <property type="term" value="P:calcium ion homeostasis"/>
    <property type="evidence" value="ECO:0007669"/>
    <property type="project" value="Ensembl"/>
</dbReference>
<dbReference type="GO" id="GO:0030308">
    <property type="term" value="P:negative regulation of cell growth"/>
    <property type="evidence" value="ECO:0007669"/>
    <property type="project" value="Ensembl"/>
</dbReference>
<dbReference type="GO" id="GO:0032496">
    <property type="term" value="P:response to lipopolysaccharide"/>
    <property type="evidence" value="ECO:0007669"/>
    <property type="project" value="Ensembl"/>
</dbReference>
<evidence type="ECO:0000256" key="3">
    <source>
        <dbReference type="ARBA" id="ARBA00022617"/>
    </source>
</evidence>
<keyword evidence="4" id="KW-0479">Metal-binding</keyword>
<dbReference type="GO" id="GO:0034650">
    <property type="term" value="P:cortisol metabolic process"/>
    <property type="evidence" value="ECO:0007669"/>
    <property type="project" value="TreeGrafter"/>
</dbReference>
<dbReference type="GO" id="GO:0005506">
    <property type="term" value="F:iron ion binding"/>
    <property type="evidence" value="ECO:0007669"/>
    <property type="project" value="InterPro"/>
</dbReference>
<dbReference type="GO" id="GO:0008285">
    <property type="term" value="P:negative regulation of cell population proliferation"/>
    <property type="evidence" value="ECO:0007669"/>
    <property type="project" value="Ensembl"/>
</dbReference>
<dbReference type="GO" id="GO:0008203">
    <property type="term" value="P:cholesterol metabolic process"/>
    <property type="evidence" value="ECO:0007669"/>
    <property type="project" value="TreeGrafter"/>
</dbReference>
<keyword evidence="7" id="KW-0503">Monooxygenase</keyword>
<reference evidence="9" key="1">
    <citation type="submission" date="2025-08" db="UniProtKB">
        <authorList>
            <consortium name="Ensembl"/>
        </authorList>
    </citation>
    <scope>IDENTIFICATION</scope>
</reference>
<comment type="cofactor">
    <cofactor evidence="1">
        <name>heme</name>
        <dbReference type="ChEBI" id="CHEBI:30413"/>
    </cofactor>
</comment>
<dbReference type="GO" id="GO:0071305">
    <property type="term" value="P:cellular response to vitamin D"/>
    <property type="evidence" value="ECO:0007669"/>
    <property type="project" value="Ensembl"/>
</dbReference>
<gene>
    <name evidence="9" type="primary">LOC115350948</name>
</gene>
<dbReference type="InterPro" id="IPR036396">
    <property type="entry name" value="Cyt_P450_sf"/>
</dbReference>
<feature type="compositionally biased region" description="Gly residues" evidence="8">
    <location>
        <begin position="446"/>
        <end position="455"/>
    </location>
</feature>
<dbReference type="GeneTree" id="ENSGT00950000182905"/>
<dbReference type="GO" id="GO:0004498">
    <property type="term" value="F:calcidiol 1-monooxygenase activity"/>
    <property type="evidence" value="ECO:0007669"/>
    <property type="project" value="Ensembl"/>
</dbReference>
<dbReference type="InterPro" id="IPR050479">
    <property type="entry name" value="CYP11_CYP27_families"/>
</dbReference>
<proteinExistence type="inferred from homology"/>
<dbReference type="PANTHER" id="PTHR24279">
    <property type="entry name" value="CYTOCHROME P450"/>
    <property type="match status" value="1"/>
</dbReference>
<evidence type="ECO:0000256" key="4">
    <source>
        <dbReference type="ARBA" id="ARBA00022723"/>
    </source>
</evidence>
<protein>
    <submittedName>
        <fullName evidence="9">Cytochrome P450 family 27 subfamily B member 1</fullName>
    </submittedName>
</protein>
<dbReference type="Gene3D" id="1.10.630.10">
    <property type="entry name" value="Cytochrome P450"/>
    <property type="match status" value="1"/>
</dbReference>
<feature type="compositionally biased region" description="Gly residues" evidence="8">
    <location>
        <begin position="372"/>
        <end position="391"/>
    </location>
</feature>
<evidence type="ECO:0000256" key="8">
    <source>
        <dbReference type="SAM" id="MobiDB-lite"/>
    </source>
</evidence>
<dbReference type="GO" id="GO:0030500">
    <property type="term" value="P:regulation of bone mineralization"/>
    <property type="evidence" value="ECO:0007669"/>
    <property type="project" value="Ensembl"/>
</dbReference>
<sequence>MPQSLRLPARAALLSRCLPELGVPRQPPVPPAATRGPRSLAEMPGPSPAAFLYDLLCRGGLRRLHELQVEGRARYGPVWKASFGPILTVHVAEAGLIEQVLRQEGDFPVRSHLSSWKDYRVCRGHACGLLTGEEWQRLRRLLGRLLLRPRAVEGYGGPVADVVGDLLRRLQRQRDRHPQHLVPDLAAEFYKFGLEGISSVLFASRLGCLEQEVPRDTETFIRSINTMFVMTLLTMAMPKPLHRLFPKPWQTFCEAWDYMFAFGEGTPRGTPGRLTSLHHGDTIYGNVTELLLAGVDTISSTLSWSLYELARHPGVQAALHRELAAAFGTGCSPSATALGKVPLLRAVVKETLRWGRGRGDGDGDEESDEDGGGNGGGDGTWVGMGTGGWGWGQEWQWGWDRDGDKVGDEDGDKERDEDGDGNGGGDGTGMGMRMGTRERDEDGDRNGSGGGTGWDEGGDKVGDEGGDKERMKMGNGNGVGMGQGWG</sequence>
<keyword evidence="3" id="KW-0349">Heme</keyword>
<accession>A0A663EFH7</accession>
<feature type="region of interest" description="Disordered" evidence="8">
    <location>
        <begin position="354"/>
        <end position="486"/>
    </location>
</feature>
<organism evidence="9 10">
    <name type="scientific">Aquila chrysaetos chrysaetos</name>
    <dbReference type="NCBI Taxonomy" id="223781"/>
    <lineage>
        <taxon>Eukaryota</taxon>
        <taxon>Metazoa</taxon>
        <taxon>Chordata</taxon>
        <taxon>Craniata</taxon>
        <taxon>Vertebrata</taxon>
        <taxon>Euteleostomi</taxon>
        <taxon>Archelosauria</taxon>
        <taxon>Archosauria</taxon>
        <taxon>Dinosauria</taxon>
        <taxon>Saurischia</taxon>
        <taxon>Theropoda</taxon>
        <taxon>Coelurosauria</taxon>
        <taxon>Aves</taxon>
        <taxon>Neognathae</taxon>
        <taxon>Neoaves</taxon>
        <taxon>Telluraves</taxon>
        <taxon>Accipitrimorphae</taxon>
        <taxon>Accipitriformes</taxon>
        <taxon>Accipitridae</taxon>
        <taxon>Accipitrinae</taxon>
        <taxon>Aquila</taxon>
    </lineage>
</organism>
<feature type="compositionally biased region" description="Acidic residues" evidence="8">
    <location>
        <begin position="362"/>
        <end position="371"/>
    </location>
</feature>
<keyword evidence="10" id="KW-1185">Reference proteome</keyword>
<dbReference type="GO" id="GO:0071375">
    <property type="term" value="P:cellular response to peptide hormone stimulus"/>
    <property type="evidence" value="ECO:0007669"/>
    <property type="project" value="TreeGrafter"/>
</dbReference>
<keyword evidence="5" id="KW-0560">Oxidoreductase</keyword>
<feature type="compositionally biased region" description="Basic and acidic residues" evidence="8">
    <location>
        <begin position="457"/>
        <end position="472"/>
    </location>
</feature>